<keyword evidence="1" id="KW-1133">Transmembrane helix</keyword>
<sequence>MSSSNSTDSAIAALTQLTQQISEVLSKTLAQTQENNRALAAICGDLSYEWARAICSAGSTTMPPPMLGLIIAVSAVVLLIQLKQA</sequence>
<keyword evidence="1" id="KW-0812">Transmembrane</keyword>
<dbReference type="AlphaFoldDB" id="A0AA39U9X1"/>
<proteinExistence type="predicted"/>
<evidence type="ECO:0000313" key="2">
    <source>
        <dbReference type="EMBL" id="KAK0511826.1"/>
    </source>
</evidence>
<name>A0AA39U9X1_9LECA</name>
<evidence type="ECO:0000313" key="3">
    <source>
        <dbReference type="Proteomes" id="UP001166286"/>
    </source>
</evidence>
<dbReference type="Proteomes" id="UP001166286">
    <property type="component" value="Unassembled WGS sequence"/>
</dbReference>
<evidence type="ECO:0000256" key="1">
    <source>
        <dbReference type="SAM" id="Phobius"/>
    </source>
</evidence>
<organism evidence="2 3">
    <name type="scientific">Cladonia borealis</name>
    <dbReference type="NCBI Taxonomy" id="184061"/>
    <lineage>
        <taxon>Eukaryota</taxon>
        <taxon>Fungi</taxon>
        <taxon>Dikarya</taxon>
        <taxon>Ascomycota</taxon>
        <taxon>Pezizomycotina</taxon>
        <taxon>Lecanoromycetes</taxon>
        <taxon>OSLEUM clade</taxon>
        <taxon>Lecanoromycetidae</taxon>
        <taxon>Lecanorales</taxon>
        <taxon>Lecanorineae</taxon>
        <taxon>Cladoniaceae</taxon>
        <taxon>Cladonia</taxon>
    </lineage>
</organism>
<accession>A0AA39U9X1</accession>
<protein>
    <submittedName>
        <fullName evidence="2">Uncharacterized protein</fullName>
    </submittedName>
</protein>
<dbReference type="EMBL" id="JAFEKC020000012">
    <property type="protein sequence ID" value="KAK0511826.1"/>
    <property type="molecule type" value="Genomic_DNA"/>
</dbReference>
<feature type="transmembrane region" description="Helical" evidence="1">
    <location>
        <begin position="66"/>
        <end position="82"/>
    </location>
</feature>
<keyword evidence="3" id="KW-1185">Reference proteome</keyword>
<comment type="caution">
    <text evidence="2">The sequence shown here is derived from an EMBL/GenBank/DDBJ whole genome shotgun (WGS) entry which is preliminary data.</text>
</comment>
<reference evidence="2" key="1">
    <citation type="submission" date="2023-03" db="EMBL/GenBank/DDBJ databases">
        <title>Complete genome of Cladonia borealis.</title>
        <authorList>
            <person name="Park H."/>
        </authorList>
    </citation>
    <scope>NUCLEOTIDE SEQUENCE</scope>
    <source>
        <strain evidence="2">ANT050790</strain>
    </source>
</reference>
<gene>
    <name evidence="2" type="ORF">JMJ35_005676</name>
</gene>
<keyword evidence="1" id="KW-0472">Membrane</keyword>